<reference evidence="7 8" key="1">
    <citation type="submission" date="2019-12" db="EMBL/GenBank/DDBJ databases">
        <title>Genomic-based taxomic classification of the family Erythrobacteraceae.</title>
        <authorList>
            <person name="Xu L."/>
        </authorList>
    </citation>
    <scope>NUCLEOTIDE SEQUENCE [LARGE SCALE GENOMIC DNA]</scope>
    <source>
        <strain evidence="7 8">MCCC 1K01500</strain>
    </source>
</reference>
<dbReference type="PANTHER" id="PTHR43798:SF33">
    <property type="entry name" value="HYDROLASE, PUTATIVE (AFU_ORTHOLOGUE AFUA_2G14860)-RELATED"/>
    <property type="match status" value="1"/>
</dbReference>
<feature type="active site" evidence="4">
    <location>
        <position position="294"/>
    </location>
</feature>
<dbReference type="SUPFAM" id="SSF53474">
    <property type="entry name" value="alpha/beta-Hydrolases"/>
    <property type="match status" value="1"/>
</dbReference>
<evidence type="ECO:0000313" key="7">
    <source>
        <dbReference type="EMBL" id="MXO58319.1"/>
    </source>
</evidence>
<comment type="caution">
    <text evidence="7">The sequence shown here is derived from an EMBL/GenBank/DDBJ whole genome shotgun (WGS) entry which is preliminary data.</text>
</comment>
<accession>A0A6I4SRY4</accession>
<dbReference type="GO" id="GO:0008233">
    <property type="term" value="F:peptidase activity"/>
    <property type="evidence" value="ECO:0007669"/>
    <property type="project" value="InterPro"/>
</dbReference>
<dbReference type="PRINTS" id="PR00793">
    <property type="entry name" value="PROAMNOPTASE"/>
</dbReference>
<dbReference type="InterPro" id="IPR050266">
    <property type="entry name" value="AB_hydrolase_sf"/>
</dbReference>
<dbReference type="Gene3D" id="3.40.50.1820">
    <property type="entry name" value="alpha/beta hydrolase"/>
    <property type="match status" value="1"/>
</dbReference>
<keyword evidence="2 3" id="KW-0378">Hydrolase</keyword>
<dbReference type="GO" id="GO:0016020">
    <property type="term" value="C:membrane"/>
    <property type="evidence" value="ECO:0007669"/>
    <property type="project" value="TreeGrafter"/>
</dbReference>
<evidence type="ECO:0000256" key="3">
    <source>
        <dbReference type="PIRNR" id="PIRNR005539"/>
    </source>
</evidence>
<dbReference type="InterPro" id="IPR000073">
    <property type="entry name" value="AB_hydrolase_1"/>
</dbReference>
<dbReference type="PROSITE" id="PS51257">
    <property type="entry name" value="PROKAR_LIPOPROTEIN"/>
    <property type="match status" value="1"/>
</dbReference>
<feature type="domain" description="AB hydrolase-1" evidence="6">
    <location>
        <begin position="75"/>
        <end position="333"/>
    </location>
</feature>
<dbReference type="InterPro" id="IPR002410">
    <property type="entry name" value="Peptidase_S33"/>
</dbReference>
<keyword evidence="5" id="KW-0732">Signal</keyword>
<name>A0A6I4SRY4_9SPHN</name>
<evidence type="ECO:0000256" key="4">
    <source>
        <dbReference type="PIRSR" id="PIRSR005539-1"/>
    </source>
</evidence>
<feature type="chain" id="PRO_5026210767" evidence="5">
    <location>
        <begin position="21"/>
        <end position="343"/>
    </location>
</feature>
<dbReference type="NCBIfam" id="TIGR01250">
    <property type="entry name" value="pro_imino_pep_2"/>
    <property type="match status" value="1"/>
</dbReference>
<dbReference type="PANTHER" id="PTHR43798">
    <property type="entry name" value="MONOACYLGLYCEROL LIPASE"/>
    <property type="match status" value="1"/>
</dbReference>
<dbReference type="GO" id="GO:0006508">
    <property type="term" value="P:proteolysis"/>
    <property type="evidence" value="ECO:0007669"/>
    <property type="project" value="InterPro"/>
</dbReference>
<keyword evidence="8" id="KW-1185">Reference proteome</keyword>
<proteinExistence type="inferred from homology"/>
<dbReference type="PIRSF" id="PIRSF005539">
    <property type="entry name" value="Pept_S33_TRI_F1"/>
    <property type="match status" value="1"/>
</dbReference>
<evidence type="ECO:0000256" key="5">
    <source>
        <dbReference type="SAM" id="SignalP"/>
    </source>
</evidence>
<feature type="signal peptide" evidence="5">
    <location>
        <begin position="1"/>
        <end position="20"/>
    </location>
</feature>
<gene>
    <name evidence="7" type="ORF">GRI89_02010</name>
</gene>
<dbReference type="InterPro" id="IPR029058">
    <property type="entry name" value="AB_hydrolase_fold"/>
</dbReference>
<feature type="active site" description="Proton donor" evidence="4">
    <location>
        <position position="321"/>
    </location>
</feature>
<comment type="similarity">
    <text evidence="1 3">Belongs to the peptidase S33 family.</text>
</comment>
<dbReference type="Proteomes" id="UP000433652">
    <property type="component" value="Unassembled WGS sequence"/>
</dbReference>
<dbReference type="EMBL" id="WTYM01000023">
    <property type="protein sequence ID" value="MXO58319.1"/>
    <property type="molecule type" value="Genomic_DNA"/>
</dbReference>
<organism evidence="7 8">
    <name type="scientific">Croceibacterium salegens</name>
    <dbReference type="NCBI Taxonomy" id="1737568"/>
    <lineage>
        <taxon>Bacteria</taxon>
        <taxon>Pseudomonadati</taxon>
        <taxon>Pseudomonadota</taxon>
        <taxon>Alphaproteobacteria</taxon>
        <taxon>Sphingomonadales</taxon>
        <taxon>Erythrobacteraceae</taxon>
        <taxon>Croceibacterium</taxon>
    </lineage>
</organism>
<dbReference type="InterPro" id="IPR005945">
    <property type="entry name" value="Pro_imino_pep"/>
</dbReference>
<protein>
    <submittedName>
        <fullName evidence="7">Proline iminopeptidase-family hydrolase</fullName>
    </submittedName>
</protein>
<evidence type="ECO:0000313" key="8">
    <source>
        <dbReference type="Proteomes" id="UP000433652"/>
    </source>
</evidence>
<feature type="active site" description="Nucleophile" evidence="4">
    <location>
        <position position="152"/>
    </location>
</feature>
<evidence type="ECO:0000256" key="1">
    <source>
        <dbReference type="ARBA" id="ARBA00010088"/>
    </source>
</evidence>
<dbReference type="AlphaFoldDB" id="A0A6I4SRY4"/>
<evidence type="ECO:0000259" key="6">
    <source>
        <dbReference type="Pfam" id="PF12697"/>
    </source>
</evidence>
<dbReference type="Pfam" id="PF12697">
    <property type="entry name" value="Abhydrolase_6"/>
    <property type="match status" value="1"/>
</dbReference>
<dbReference type="OrthoDB" id="9796770at2"/>
<dbReference type="RefSeq" id="WP_159791676.1">
    <property type="nucleotide sequence ID" value="NZ_WTYM01000023.1"/>
</dbReference>
<sequence>MIRNFYRALLAISFASLLSACGSEPAAQHEASNYFDNSSHPDAWAGGVRMVPIRTQKGDFNVWVKRVGNNPDLKLLILHGGPAMGHDYLDGLGSILPGAGVEYYMYDQLGAGLSDRPDDDDLWTIDRYVDEVEQVRTAIGATKDNFCLYGQSWGGILAIEYALQHQAELKCLIISNMMASIPAYNEYADRVLKPQLKPEDLKLVEQLEAEGKTDDPRYLGILIPEFYEKHFLRRPMDQWPFGVLHSFDIANEHVYTLMQGPSELGASGRLANWDRFDDLKQITVPTLVIGAKYDTMEPAYMEKMSKELPKGEYAFMPEGSHLALYDDQQNYAKALTDFLKKFD</sequence>
<evidence type="ECO:0000256" key="2">
    <source>
        <dbReference type="ARBA" id="ARBA00022801"/>
    </source>
</evidence>